<feature type="region of interest" description="Disordered" evidence="1">
    <location>
        <begin position="31"/>
        <end position="56"/>
    </location>
</feature>
<dbReference type="EMBL" id="JAAARO010000009">
    <property type="protein sequence ID" value="KAF5742250.1"/>
    <property type="molecule type" value="Genomic_DNA"/>
</dbReference>
<dbReference type="AlphaFoldDB" id="A0A7J7D796"/>
<dbReference type="FunCoup" id="A0A7J7D796">
    <property type="interactions" value="143"/>
</dbReference>
<dbReference type="InParanoid" id="A0A7J7D796"/>
<accession>A0A7J7D796</accession>
<evidence type="ECO:0000313" key="4">
    <source>
        <dbReference type="Proteomes" id="UP000593562"/>
    </source>
</evidence>
<sequence>MNPKTSLFLLAFFLIAASLTLATRLDFNAQVNQSPKGSKPSNQKNKGGGNGAGSGGFFGPGSGFNIPGFGSGNGIIGGGYGGGFGGPSGGSSRNGVVRPTIVCREKGPCYKKKLICPAKCFTSYSRSGKGYGGGGGGGGCTVDCKKKCTAYC</sequence>
<dbReference type="PANTHER" id="PTHR34789">
    <property type="entry name" value="EXPRESSED PROTEIN"/>
    <property type="match status" value="1"/>
</dbReference>
<gene>
    <name evidence="3" type="ORF">HS088_TW09G00294</name>
</gene>
<name>A0A7J7D796_TRIWF</name>
<dbReference type="PANTHER" id="PTHR34789:SF1">
    <property type="entry name" value="EXPRESSED PROTEIN"/>
    <property type="match status" value="1"/>
</dbReference>
<keyword evidence="2" id="KW-0732">Signal</keyword>
<proteinExistence type="predicted"/>
<feature type="compositionally biased region" description="Gly residues" evidence="1">
    <location>
        <begin position="46"/>
        <end position="56"/>
    </location>
</feature>
<keyword evidence="4" id="KW-1185">Reference proteome</keyword>
<evidence type="ECO:0000256" key="2">
    <source>
        <dbReference type="SAM" id="SignalP"/>
    </source>
</evidence>
<dbReference type="Proteomes" id="UP000593562">
    <property type="component" value="Unassembled WGS sequence"/>
</dbReference>
<feature type="chain" id="PRO_5029571351" evidence="2">
    <location>
        <begin position="23"/>
        <end position="152"/>
    </location>
</feature>
<organism evidence="3 4">
    <name type="scientific">Tripterygium wilfordii</name>
    <name type="common">Thunder God vine</name>
    <dbReference type="NCBI Taxonomy" id="458696"/>
    <lineage>
        <taxon>Eukaryota</taxon>
        <taxon>Viridiplantae</taxon>
        <taxon>Streptophyta</taxon>
        <taxon>Embryophyta</taxon>
        <taxon>Tracheophyta</taxon>
        <taxon>Spermatophyta</taxon>
        <taxon>Magnoliopsida</taxon>
        <taxon>eudicotyledons</taxon>
        <taxon>Gunneridae</taxon>
        <taxon>Pentapetalae</taxon>
        <taxon>rosids</taxon>
        <taxon>fabids</taxon>
        <taxon>Celastrales</taxon>
        <taxon>Celastraceae</taxon>
        <taxon>Tripterygium</taxon>
    </lineage>
</organism>
<feature type="compositionally biased region" description="Low complexity" evidence="1">
    <location>
        <begin position="34"/>
        <end position="45"/>
    </location>
</feature>
<reference evidence="3 4" key="1">
    <citation type="journal article" date="2020" name="Nat. Commun.">
        <title>Genome of Tripterygium wilfordii and identification of cytochrome P450 involved in triptolide biosynthesis.</title>
        <authorList>
            <person name="Tu L."/>
            <person name="Su P."/>
            <person name="Zhang Z."/>
            <person name="Gao L."/>
            <person name="Wang J."/>
            <person name="Hu T."/>
            <person name="Zhou J."/>
            <person name="Zhang Y."/>
            <person name="Zhao Y."/>
            <person name="Liu Y."/>
            <person name="Song Y."/>
            <person name="Tong Y."/>
            <person name="Lu Y."/>
            <person name="Yang J."/>
            <person name="Xu C."/>
            <person name="Jia M."/>
            <person name="Peters R.J."/>
            <person name="Huang L."/>
            <person name="Gao W."/>
        </authorList>
    </citation>
    <scope>NUCLEOTIDE SEQUENCE [LARGE SCALE GENOMIC DNA]</scope>
    <source>
        <strain evidence="4">cv. XIE 37</strain>
        <tissue evidence="3">Leaf</tissue>
    </source>
</reference>
<feature type="signal peptide" evidence="2">
    <location>
        <begin position="1"/>
        <end position="22"/>
    </location>
</feature>
<dbReference type="OrthoDB" id="1107388at2759"/>
<evidence type="ECO:0000313" key="3">
    <source>
        <dbReference type="EMBL" id="KAF5742250.1"/>
    </source>
</evidence>
<comment type="caution">
    <text evidence="3">The sequence shown here is derived from an EMBL/GenBank/DDBJ whole genome shotgun (WGS) entry which is preliminary data.</text>
</comment>
<evidence type="ECO:0000256" key="1">
    <source>
        <dbReference type="SAM" id="MobiDB-lite"/>
    </source>
</evidence>
<protein>
    <submittedName>
        <fullName evidence="3">Glycine-rich family protein</fullName>
    </submittedName>
</protein>